<feature type="region of interest" description="Disordered" evidence="12">
    <location>
        <begin position="41"/>
        <end position="65"/>
    </location>
</feature>
<evidence type="ECO:0000256" key="9">
    <source>
        <dbReference type="ARBA" id="ARBA00023163"/>
    </source>
</evidence>
<evidence type="ECO:0000256" key="3">
    <source>
        <dbReference type="ARBA" id="ARBA00022723"/>
    </source>
</evidence>
<gene>
    <name evidence="14" type="primary">AZF1</name>
    <name evidence="14" type="ORF">N0V93_006726</name>
</gene>
<dbReference type="PANTHER" id="PTHR24403">
    <property type="entry name" value="ZINC FINGER PROTEIN"/>
    <property type="match status" value="1"/>
</dbReference>
<evidence type="ECO:0000256" key="11">
    <source>
        <dbReference type="PROSITE-ProRule" id="PRU00042"/>
    </source>
</evidence>
<keyword evidence="9" id="KW-0804">Transcription</keyword>
<evidence type="ECO:0000256" key="10">
    <source>
        <dbReference type="ARBA" id="ARBA00023242"/>
    </source>
</evidence>
<keyword evidence="8 14" id="KW-0238">DNA-binding</keyword>
<feature type="region of interest" description="Disordered" evidence="12">
    <location>
        <begin position="1"/>
        <end position="28"/>
    </location>
</feature>
<dbReference type="Pfam" id="PF00096">
    <property type="entry name" value="zf-C2H2"/>
    <property type="match status" value="2"/>
</dbReference>
<feature type="domain" description="C2H2-type" evidence="13">
    <location>
        <begin position="251"/>
        <end position="278"/>
    </location>
</feature>
<reference evidence="14" key="1">
    <citation type="submission" date="2022-10" db="EMBL/GenBank/DDBJ databases">
        <title>Tapping the CABI collections for fungal endophytes: first genome assemblies for Collariella, Neodidymelliopsis, Ascochyta clinopodiicola, Didymella pomorum, Didymosphaeria variabile, Neocosmospora piperis and Neocucurbitaria cava.</title>
        <authorList>
            <person name="Hill R."/>
        </authorList>
    </citation>
    <scope>NUCLEOTIDE SEQUENCE</scope>
    <source>
        <strain evidence="14">IMI 355082</strain>
    </source>
</reference>
<proteinExistence type="inferred from homology"/>
<dbReference type="GO" id="GO:0003677">
    <property type="term" value="F:DNA binding"/>
    <property type="evidence" value="ECO:0007669"/>
    <property type="project" value="UniProtKB-KW"/>
</dbReference>
<evidence type="ECO:0000256" key="8">
    <source>
        <dbReference type="ARBA" id="ARBA00023125"/>
    </source>
</evidence>
<evidence type="ECO:0000256" key="5">
    <source>
        <dbReference type="ARBA" id="ARBA00022771"/>
    </source>
</evidence>
<evidence type="ECO:0000313" key="14">
    <source>
        <dbReference type="EMBL" id="KAJ4389261.1"/>
    </source>
</evidence>
<dbReference type="PROSITE" id="PS00028">
    <property type="entry name" value="ZINC_FINGER_C2H2_1"/>
    <property type="match status" value="4"/>
</dbReference>
<dbReference type="InterPro" id="IPR050688">
    <property type="entry name" value="Zinc_finger/UBP_domain"/>
</dbReference>
<feature type="compositionally biased region" description="Polar residues" evidence="12">
    <location>
        <begin position="92"/>
        <end position="108"/>
    </location>
</feature>
<comment type="caution">
    <text evidence="14">The sequence shown here is derived from an EMBL/GenBank/DDBJ whole genome shotgun (WGS) entry which is preliminary data.</text>
</comment>
<feature type="region of interest" description="Disordered" evidence="12">
    <location>
        <begin position="195"/>
        <end position="222"/>
    </location>
</feature>
<dbReference type="AlphaFoldDB" id="A0A9W8YRA5"/>
<accession>A0A9W8YRA5</accession>
<feature type="domain" description="C2H2-type" evidence="13">
    <location>
        <begin position="223"/>
        <end position="250"/>
    </location>
</feature>
<dbReference type="Proteomes" id="UP001140453">
    <property type="component" value="Unassembled WGS sequence"/>
</dbReference>
<evidence type="ECO:0000259" key="13">
    <source>
        <dbReference type="PROSITE" id="PS50157"/>
    </source>
</evidence>
<evidence type="ECO:0000256" key="6">
    <source>
        <dbReference type="ARBA" id="ARBA00022833"/>
    </source>
</evidence>
<evidence type="ECO:0000256" key="12">
    <source>
        <dbReference type="SAM" id="MobiDB-lite"/>
    </source>
</evidence>
<protein>
    <submittedName>
        <fullName evidence="14">DNA-binding transcription factor</fullName>
    </submittedName>
</protein>
<comment type="subcellular location">
    <subcellularLocation>
        <location evidence="1">Nucleus</location>
    </subcellularLocation>
</comment>
<feature type="domain" description="C2H2-type" evidence="13">
    <location>
        <begin position="279"/>
        <end position="307"/>
    </location>
</feature>
<dbReference type="PROSITE" id="PS50157">
    <property type="entry name" value="ZINC_FINGER_C2H2_2"/>
    <property type="match status" value="3"/>
</dbReference>
<dbReference type="InterPro" id="IPR013087">
    <property type="entry name" value="Znf_C2H2_type"/>
</dbReference>
<dbReference type="PANTHER" id="PTHR24403:SF67">
    <property type="entry name" value="FI01116P-RELATED"/>
    <property type="match status" value="1"/>
</dbReference>
<comment type="similarity">
    <text evidence="2">Belongs to the krueppel C2H2-type zinc-finger protein family.</text>
</comment>
<keyword evidence="15" id="KW-1185">Reference proteome</keyword>
<dbReference type="EMBL" id="JAPEVB010000004">
    <property type="protein sequence ID" value="KAJ4389261.1"/>
    <property type="molecule type" value="Genomic_DNA"/>
</dbReference>
<keyword evidence="4" id="KW-0677">Repeat</keyword>
<evidence type="ECO:0000256" key="1">
    <source>
        <dbReference type="ARBA" id="ARBA00004123"/>
    </source>
</evidence>
<dbReference type="InterPro" id="IPR036236">
    <property type="entry name" value="Znf_C2H2_sf"/>
</dbReference>
<organism evidence="14 15">
    <name type="scientific">Gnomoniopsis smithogilvyi</name>
    <dbReference type="NCBI Taxonomy" id="1191159"/>
    <lineage>
        <taxon>Eukaryota</taxon>
        <taxon>Fungi</taxon>
        <taxon>Dikarya</taxon>
        <taxon>Ascomycota</taxon>
        <taxon>Pezizomycotina</taxon>
        <taxon>Sordariomycetes</taxon>
        <taxon>Sordariomycetidae</taxon>
        <taxon>Diaporthales</taxon>
        <taxon>Gnomoniaceae</taxon>
        <taxon>Gnomoniopsis</taxon>
    </lineage>
</organism>
<name>A0A9W8YRA5_9PEZI</name>
<keyword evidence="3" id="KW-0479">Metal-binding</keyword>
<keyword evidence="10" id="KW-0539">Nucleus</keyword>
<feature type="compositionally biased region" description="Basic residues" evidence="12">
    <location>
        <begin position="124"/>
        <end position="137"/>
    </location>
</feature>
<dbReference type="SUPFAM" id="SSF57667">
    <property type="entry name" value="beta-beta-alpha zinc fingers"/>
    <property type="match status" value="2"/>
</dbReference>
<evidence type="ECO:0000256" key="7">
    <source>
        <dbReference type="ARBA" id="ARBA00023015"/>
    </source>
</evidence>
<dbReference type="Gene3D" id="3.30.160.60">
    <property type="entry name" value="Classic Zinc Finger"/>
    <property type="match status" value="4"/>
</dbReference>
<evidence type="ECO:0000256" key="2">
    <source>
        <dbReference type="ARBA" id="ARBA00006991"/>
    </source>
</evidence>
<feature type="region of interest" description="Disordered" evidence="12">
    <location>
        <begin position="85"/>
        <end position="153"/>
    </location>
</feature>
<keyword evidence="5 11" id="KW-0863">Zinc-finger</keyword>
<dbReference type="FunFam" id="3.30.160.60:FF:001480">
    <property type="entry name" value="Si:cabz01071911.3"/>
    <property type="match status" value="1"/>
</dbReference>
<keyword evidence="6" id="KW-0862">Zinc</keyword>
<dbReference type="GO" id="GO:0010468">
    <property type="term" value="P:regulation of gene expression"/>
    <property type="evidence" value="ECO:0007669"/>
    <property type="project" value="TreeGrafter"/>
</dbReference>
<dbReference type="SMART" id="SM00355">
    <property type="entry name" value="ZnF_C2H2"/>
    <property type="match status" value="4"/>
</dbReference>
<dbReference type="GO" id="GO:0005634">
    <property type="term" value="C:nucleus"/>
    <property type="evidence" value="ECO:0007669"/>
    <property type="project" value="UniProtKB-SubCell"/>
</dbReference>
<dbReference type="OrthoDB" id="427030at2759"/>
<evidence type="ECO:0000313" key="15">
    <source>
        <dbReference type="Proteomes" id="UP001140453"/>
    </source>
</evidence>
<sequence length="478" mass="53958">MASYHQEPPVTQGWDRWQPHNAGPDYVTMDGMVAYDARAVPTSNALQRPTMSPQYSLPTTYAESPVTPMSASPYGSHAPFGDYQPYSYHAPTDSTPYTQQMPLRNSQRPMAPPTPPLEDDRGLRMHTVKSSARRSSRRSVSVVKSEAGSETREIKTCPKYVKKDGSLQHESNKSIDKFLRLVKTREAVLPVRNKTEAATPESMASPAAEETQEPGRSQPKKAKQCRWCPKTFAQNAQLQTHERAHSGEKPFECKICGKHVSQPGNLKAHMRRHTGETPYECRFCHARFASNGGMKVHVRNKHEGEPKKGCPMPGCAKSFTTIGNMKVHIDRFHEAMLLQYMDMIAEHDPSQPFPDDVAELWGRLLSIYKNSNCGIKGRGVDDPEIKALDKRLKQEPGARLEMTPVSPDSSTHVNEYRQYYDQQQQQHYHAVLPHPAQQAQQQPSYMQLPVHQPQQPIYHALPQPGSYNMGWGQAPQYH</sequence>
<keyword evidence="7" id="KW-0805">Transcription regulation</keyword>
<evidence type="ECO:0000256" key="4">
    <source>
        <dbReference type="ARBA" id="ARBA00022737"/>
    </source>
</evidence>
<dbReference type="GO" id="GO:0008270">
    <property type="term" value="F:zinc ion binding"/>
    <property type="evidence" value="ECO:0007669"/>
    <property type="project" value="UniProtKB-KW"/>
</dbReference>